<feature type="transmembrane region" description="Helical" evidence="3">
    <location>
        <begin position="150"/>
        <end position="169"/>
    </location>
</feature>
<dbReference type="Pfam" id="PF13424">
    <property type="entry name" value="TPR_12"/>
    <property type="match status" value="1"/>
</dbReference>
<feature type="transmembrane region" description="Helical" evidence="3">
    <location>
        <begin position="330"/>
        <end position="347"/>
    </location>
</feature>
<evidence type="ECO:0000259" key="4">
    <source>
        <dbReference type="Pfam" id="PF13231"/>
    </source>
</evidence>
<evidence type="ECO:0000313" key="5">
    <source>
        <dbReference type="EMBL" id="MPM11984.1"/>
    </source>
</evidence>
<feature type="transmembrane region" description="Helical" evidence="3">
    <location>
        <begin position="293"/>
        <end position="310"/>
    </location>
</feature>
<dbReference type="InterPro" id="IPR011990">
    <property type="entry name" value="TPR-like_helical_dom_sf"/>
</dbReference>
<keyword evidence="3" id="KW-0812">Transmembrane</keyword>
<dbReference type="Pfam" id="PF13231">
    <property type="entry name" value="PMT_2"/>
    <property type="match status" value="1"/>
</dbReference>
<feature type="transmembrane region" description="Helical" evidence="3">
    <location>
        <begin position="385"/>
        <end position="401"/>
    </location>
</feature>
<dbReference type="EMBL" id="VSSQ01001906">
    <property type="protein sequence ID" value="MPM11984.1"/>
    <property type="molecule type" value="Genomic_DNA"/>
</dbReference>
<proteinExistence type="predicted"/>
<dbReference type="PANTHER" id="PTHR44227:SF3">
    <property type="entry name" value="PROTEIN O-MANNOSYL-TRANSFERASE TMTC4"/>
    <property type="match status" value="1"/>
</dbReference>
<comment type="caution">
    <text evidence="5">The sequence shown here is derived from an EMBL/GenBank/DDBJ whole genome shotgun (WGS) entry which is preliminary data.</text>
</comment>
<keyword evidence="2" id="KW-0802">TPR repeat</keyword>
<feature type="transmembrane region" description="Helical" evidence="3">
    <location>
        <begin position="354"/>
        <end position="373"/>
    </location>
</feature>
<feature type="transmembrane region" description="Helical" evidence="3">
    <location>
        <begin position="245"/>
        <end position="262"/>
    </location>
</feature>
<dbReference type="Gene3D" id="1.25.40.10">
    <property type="entry name" value="Tetratricopeptide repeat domain"/>
    <property type="match status" value="1"/>
</dbReference>
<dbReference type="PROSITE" id="PS50005">
    <property type="entry name" value="TPR"/>
    <property type="match status" value="1"/>
</dbReference>
<keyword evidence="3" id="KW-0472">Membrane</keyword>
<feature type="transmembrane region" description="Helical" evidence="3">
    <location>
        <begin position="117"/>
        <end position="138"/>
    </location>
</feature>
<dbReference type="InterPro" id="IPR038731">
    <property type="entry name" value="RgtA/B/C-like"/>
</dbReference>
<feature type="domain" description="Glycosyltransferase RgtA/B/C/D-like" evidence="4">
    <location>
        <begin position="105"/>
        <end position="254"/>
    </location>
</feature>
<dbReference type="PROSITE" id="PS50293">
    <property type="entry name" value="TPR_REGION"/>
    <property type="match status" value="1"/>
</dbReference>
<feature type="transmembrane region" description="Helical" evidence="3">
    <location>
        <begin position="421"/>
        <end position="441"/>
    </location>
</feature>
<evidence type="ECO:0000256" key="3">
    <source>
        <dbReference type="SAM" id="Phobius"/>
    </source>
</evidence>
<dbReference type="SMART" id="SM00028">
    <property type="entry name" value="TPR"/>
    <property type="match status" value="4"/>
</dbReference>
<protein>
    <recommendedName>
        <fullName evidence="4">Glycosyltransferase RgtA/B/C/D-like domain-containing protein</fullName>
    </recommendedName>
</protein>
<keyword evidence="3" id="KW-1133">Transmembrane helix</keyword>
<gene>
    <name evidence="5" type="ORF">SDC9_58335</name>
</gene>
<feature type="transmembrane region" description="Helical" evidence="3">
    <location>
        <begin position="205"/>
        <end position="233"/>
    </location>
</feature>
<evidence type="ECO:0000256" key="2">
    <source>
        <dbReference type="ARBA" id="ARBA00022803"/>
    </source>
</evidence>
<dbReference type="SUPFAM" id="SSF48452">
    <property type="entry name" value="TPR-like"/>
    <property type="match status" value="1"/>
</dbReference>
<reference evidence="5" key="1">
    <citation type="submission" date="2019-08" db="EMBL/GenBank/DDBJ databases">
        <authorList>
            <person name="Kucharzyk K."/>
            <person name="Murdoch R.W."/>
            <person name="Higgins S."/>
            <person name="Loffler F."/>
        </authorList>
    </citation>
    <scope>NUCLEOTIDE SEQUENCE</scope>
</reference>
<sequence>MPQPKKPVRPQPQKKQAVVAAKKPFSRNFRLQALFIFMFAFALYANTLGHQYALDDALMIGDNKFTKQGFDGIGKILTTDALAGVFGEQNLLLGGRYRPLSQVCFAIEYELFGQDPFMGHLINVILYGLLCVLLFNVLRKLFRNYSSEKWYFGLPFLVTALFAAHPLHTEVVANIKGRDEIMCLLGSLGTLWFVLRFIEKKKALNLLWAFLIFILALLSKENAVTFVAVIPLAMYFFSDAKGKDYLPVIGVLLAGFAVYVAIRYNALGFFMNSYEETELFNNPFAEATIAQKYATIVYTWIVYLKLLFIPYPLTHDYYPYQVPLVEWSNIYVILSLIVYAALGIFAVQKFKRKSLISFAILFFAITFSIQSNLLLNIGTFMNERFLFVALIGFCIVVAMLIRRLSGDLNPEKKAFPKPALYLFVAILTVFSVLTFSRNFAWKNSDTLVLTDVKTSVNSARCNYIAGFTLLEKARKEPDAAKKTEIYKEAALYLERGLGIYDKNTSALGNLGEVYIALGKYEEAIGMYMKLLDRIPDDHTAFANLRVIANIYVRDGRFDDAIQLLKKVSELTVIDPADFNSIGEIFGRNLNQLDSAELYFKKSLERYEGFAPALENMGLVEGMKQNYSKSLEYLLKAYPQDSTNPTLLLNLSNTYSNLGNQQKAGEMRIKAESYGAK</sequence>
<dbReference type="PANTHER" id="PTHR44227">
    <property type="match status" value="1"/>
</dbReference>
<dbReference type="InterPro" id="IPR019734">
    <property type="entry name" value="TPR_rpt"/>
</dbReference>
<feature type="transmembrane region" description="Helical" evidence="3">
    <location>
        <begin position="181"/>
        <end position="198"/>
    </location>
</feature>
<feature type="transmembrane region" description="Helical" evidence="3">
    <location>
        <begin position="31"/>
        <end position="49"/>
    </location>
</feature>
<evidence type="ECO:0000256" key="1">
    <source>
        <dbReference type="ARBA" id="ARBA00022737"/>
    </source>
</evidence>
<accession>A0A644XCS0</accession>
<dbReference type="InterPro" id="IPR052346">
    <property type="entry name" value="O-mannosyl-transferase_TMTC"/>
</dbReference>
<dbReference type="AlphaFoldDB" id="A0A644XCS0"/>
<organism evidence="5">
    <name type="scientific">bioreactor metagenome</name>
    <dbReference type="NCBI Taxonomy" id="1076179"/>
    <lineage>
        <taxon>unclassified sequences</taxon>
        <taxon>metagenomes</taxon>
        <taxon>ecological metagenomes</taxon>
    </lineage>
</organism>
<name>A0A644XCS0_9ZZZZ</name>
<keyword evidence="1" id="KW-0677">Repeat</keyword>